<dbReference type="EMBL" id="LR215050">
    <property type="protein sequence ID" value="VEU83284.1"/>
    <property type="molecule type" value="Genomic_DNA"/>
</dbReference>
<feature type="domain" description="Glycosyl transferase family 1" evidence="1">
    <location>
        <begin position="176"/>
        <end position="317"/>
    </location>
</feature>
<name>A0A449BLH2_9MOLU</name>
<evidence type="ECO:0000313" key="4">
    <source>
        <dbReference type="Proteomes" id="UP000290909"/>
    </source>
</evidence>
<dbReference type="InterPro" id="IPR001296">
    <property type="entry name" value="Glyco_trans_1"/>
</dbReference>
<gene>
    <name evidence="3" type="ORF">NCTC10172_01359</name>
</gene>
<accession>A0A449BLH2</accession>
<keyword evidence="3" id="KW-0808">Transferase</keyword>
<dbReference type="CDD" id="cd03811">
    <property type="entry name" value="GT4_GT28_WabH-like"/>
    <property type="match status" value="1"/>
</dbReference>
<evidence type="ECO:0000259" key="1">
    <source>
        <dbReference type="Pfam" id="PF00534"/>
    </source>
</evidence>
<dbReference type="STRING" id="1408416.GCA_000702765_00523"/>
<keyword evidence="4" id="KW-1185">Reference proteome</keyword>
<feature type="domain" description="Glycosyltransferase subfamily 4-like N-terminal" evidence="2">
    <location>
        <begin position="12"/>
        <end position="172"/>
    </location>
</feature>
<dbReference type="GO" id="GO:0004373">
    <property type="term" value="F:alpha-1,4-glucan glucosyltransferase (UDP-glucose donor) activity"/>
    <property type="evidence" value="ECO:0007669"/>
    <property type="project" value="UniProtKB-EC"/>
</dbReference>
<dbReference type="EC" id="2.4.1.11" evidence="3"/>
<reference evidence="3 4" key="1">
    <citation type="submission" date="2019-01" db="EMBL/GenBank/DDBJ databases">
        <authorList>
            <consortium name="Pathogen Informatics"/>
        </authorList>
    </citation>
    <scope>NUCLEOTIDE SEQUENCE [LARGE SCALE GENOMIC DNA]</scope>
    <source>
        <strain evidence="3 4">NCTC10172</strain>
    </source>
</reference>
<evidence type="ECO:0000259" key="2">
    <source>
        <dbReference type="Pfam" id="PF13439"/>
    </source>
</evidence>
<dbReference type="Pfam" id="PF00534">
    <property type="entry name" value="Glycos_transf_1"/>
    <property type="match status" value="1"/>
</dbReference>
<dbReference type="PANTHER" id="PTHR12526:SF630">
    <property type="entry name" value="GLYCOSYLTRANSFERASE"/>
    <property type="match status" value="1"/>
</dbReference>
<proteinExistence type="predicted"/>
<keyword evidence="3" id="KW-0328">Glycosyltransferase</keyword>
<dbReference type="AlphaFoldDB" id="A0A449BLH2"/>
<protein>
    <submittedName>
        <fullName evidence="3">Glycogen synthase</fullName>
        <ecNumber evidence="3">2.4.1.11</ecNumber>
    </submittedName>
</protein>
<organism evidence="3 4">
    <name type="scientific">Acholeplasma hippikon</name>
    <dbReference type="NCBI Taxonomy" id="264636"/>
    <lineage>
        <taxon>Bacteria</taxon>
        <taxon>Bacillati</taxon>
        <taxon>Mycoplasmatota</taxon>
        <taxon>Mollicutes</taxon>
        <taxon>Acholeplasmatales</taxon>
        <taxon>Acholeplasmataceae</taxon>
        <taxon>Acholeplasma</taxon>
    </lineage>
</organism>
<evidence type="ECO:0000313" key="3">
    <source>
        <dbReference type="EMBL" id="VEU83284.1"/>
    </source>
</evidence>
<sequence>MKILFIINALTIGGAERLVTNLALHMKNEKHDVELLLLSNRNSSELINKIEENNIKVSISKYTKVRDIRNYLFIKKQIKNNQYDVIHVHLFPALYYVSLLKRRILKNAKLIYTEHSTDNKRRSKKILRKIEINIYKKYDGVIAISKAVKKTLNDWLDHKVNIEIIENGIPTSDFSVKKEFRKNNKIRVGMVSRFAKSKDHLTLVRAMKYLPNYYELYFAGEGETFENVKKEVFRLGLQKKIQFKGNVVNVNGFLNECDIYVQSSNWEGFGLSVVEAMAVGLPIIASNVPGLSETVLDSGLLFEKSNVFNLVDNIRIAECNLEFYSNKAYERSKFYDISRVGNEHLKYYKNIKDKKI</sequence>
<dbReference type="PANTHER" id="PTHR12526">
    <property type="entry name" value="GLYCOSYLTRANSFERASE"/>
    <property type="match status" value="1"/>
</dbReference>
<dbReference type="Pfam" id="PF13439">
    <property type="entry name" value="Glyco_transf_4"/>
    <property type="match status" value="1"/>
</dbReference>
<dbReference type="Gene3D" id="3.40.50.2000">
    <property type="entry name" value="Glycogen Phosphorylase B"/>
    <property type="match status" value="2"/>
</dbReference>
<dbReference type="InterPro" id="IPR028098">
    <property type="entry name" value="Glyco_trans_4-like_N"/>
</dbReference>
<dbReference type="SUPFAM" id="SSF53756">
    <property type="entry name" value="UDP-Glycosyltransferase/glycogen phosphorylase"/>
    <property type="match status" value="1"/>
</dbReference>
<dbReference type="KEGG" id="ahk:NCTC10172_01359"/>
<dbReference type="Proteomes" id="UP000290909">
    <property type="component" value="Chromosome"/>
</dbReference>
<dbReference type="RefSeq" id="WP_035368762.1">
    <property type="nucleotide sequence ID" value="NZ_LR215050.1"/>
</dbReference>